<dbReference type="Proteomes" id="UP000299102">
    <property type="component" value="Unassembled WGS sequence"/>
</dbReference>
<evidence type="ECO:0000313" key="1">
    <source>
        <dbReference type="EMBL" id="GBP37061.1"/>
    </source>
</evidence>
<reference evidence="1 2" key="1">
    <citation type="journal article" date="2019" name="Commun. Biol.">
        <title>The bagworm genome reveals a unique fibroin gene that provides high tensile strength.</title>
        <authorList>
            <person name="Kono N."/>
            <person name="Nakamura H."/>
            <person name="Ohtoshi R."/>
            <person name="Tomita M."/>
            <person name="Numata K."/>
            <person name="Arakawa K."/>
        </authorList>
    </citation>
    <scope>NUCLEOTIDE SEQUENCE [LARGE SCALE GENOMIC DNA]</scope>
</reference>
<accession>A0A4C1VDX4</accession>
<comment type="caution">
    <text evidence="1">The sequence shown here is derived from an EMBL/GenBank/DDBJ whole genome shotgun (WGS) entry which is preliminary data.</text>
</comment>
<gene>
    <name evidence="1" type="ORF">EVAR_31059_1</name>
</gene>
<sequence>MESQLNLTVGLNCRRVDAPRCPTFALRADPSWSPVQLLFYYFYAILLFTAQIANELTNDSLTPCSTEDVKSSNPGVINKFQPAMRRRGGFSSEILKLD</sequence>
<keyword evidence="2" id="KW-1185">Reference proteome</keyword>
<dbReference type="EMBL" id="BGZK01000327">
    <property type="protein sequence ID" value="GBP37061.1"/>
    <property type="molecule type" value="Genomic_DNA"/>
</dbReference>
<dbReference type="AlphaFoldDB" id="A0A4C1VDX4"/>
<protein>
    <submittedName>
        <fullName evidence="1">Uncharacterized protein</fullName>
    </submittedName>
</protein>
<proteinExistence type="predicted"/>
<organism evidence="1 2">
    <name type="scientific">Eumeta variegata</name>
    <name type="common">Bagworm moth</name>
    <name type="synonym">Eumeta japonica</name>
    <dbReference type="NCBI Taxonomy" id="151549"/>
    <lineage>
        <taxon>Eukaryota</taxon>
        <taxon>Metazoa</taxon>
        <taxon>Ecdysozoa</taxon>
        <taxon>Arthropoda</taxon>
        <taxon>Hexapoda</taxon>
        <taxon>Insecta</taxon>
        <taxon>Pterygota</taxon>
        <taxon>Neoptera</taxon>
        <taxon>Endopterygota</taxon>
        <taxon>Lepidoptera</taxon>
        <taxon>Glossata</taxon>
        <taxon>Ditrysia</taxon>
        <taxon>Tineoidea</taxon>
        <taxon>Psychidae</taxon>
        <taxon>Oiketicinae</taxon>
        <taxon>Eumeta</taxon>
    </lineage>
</organism>
<evidence type="ECO:0000313" key="2">
    <source>
        <dbReference type="Proteomes" id="UP000299102"/>
    </source>
</evidence>
<name>A0A4C1VDX4_EUMVA</name>